<sequence length="112" mass="13099">MIKMASNSDSIFNLLSYLKRHQANCQILNNPYNNVVRLSIPNETPIADTNIYFPANQLMVNRLTDDFVAQHGNLLDFYLDLGQINNPYFIEVWVTTTYVTKIQRYFLELSFE</sequence>
<reference evidence="1 2" key="1">
    <citation type="journal article" date="2015" name="Genome Announc.">
        <title>Expanding the biotechnology potential of lactobacilli through comparative genomics of 213 strains and associated genera.</title>
        <authorList>
            <person name="Sun Z."/>
            <person name="Harris H.M."/>
            <person name="McCann A."/>
            <person name="Guo C."/>
            <person name="Argimon S."/>
            <person name="Zhang W."/>
            <person name="Yang X."/>
            <person name="Jeffery I.B."/>
            <person name="Cooney J.C."/>
            <person name="Kagawa T.F."/>
            <person name="Liu W."/>
            <person name="Song Y."/>
            <person name="Salvetti E."/>
            <person name="Wrobel A."/>
            <person name="Rasinkangas P."/>
            <person name="Parkhill J."/>
            <person name="Rea M.C."/>
            <person name="O'Sullivan O."/>
            <person name="Ritari J."/>
            <person name="Douillard F.P."/>
            <person name="Paul Ross R."/>
            <person name="Yang R."/>
            <person name="Briner A.E."/>
            <person name="Felis G.E."/>
            <person name="de Vos W.M."/>
            <person name="Barrangou R."/>
            <person name="Klaenhammer T.R."/>
            <person name="Caufield P.W."/>
            <person name="Cui Y."/>
            <person name="Zhang H."/>
            <person name="O'Toole P.W."/>
        </authorList>
    </citation>
    <scope>NUCLEOTIDE SEQUENCE [LARGE SCALE GENOMIC DNA]</scope>
    <source>
        <strain evidence="1 2">DSM 21116</strain>
    </source>
</reference>
<dbReference type="Proteomes" id="UP000051131">
    <property type="component" value="Unassembled WGS sequence"/>
</dbReference>
<dbReference type="PATRIC" id="fig|1423729.3.peg.804"/>
<comment type="caution">
    <text evidence="1">The sequence shown here is derived from an EMBL/GenBank/DDBJ whole genome shotgun (WGS) entry which is preliminary data.</text>
</comment>
<dbReference type="AlphaFoldDB" id="A0A0R2CLI8"/>
<proteinExistence type="predicted"/>
<dbReference type="EMBL" id="AYZE01000014">
    <property type="protein sequence ID" value="KRM90804.1"/>
    <property type="molecule type" value="Genomic_DNA"/>
</dbReference>
<evidence type="ECO:0000313" key="1">
    <source>
        <dbReference type="EMBL" id="KRM90804.1"/>
    </source>
</evidence>
<protein>
    <submittedName>
        <fullName evidence="1">Uncharacterized protein</fullName>
    </submittedName>
</protein>
<dbReference type="STRING" id="1423729.FC80_GL000796"/>
<gene>
    <name evidence="1" type="ORF">FC80_GL000796</name>
</gene>
<keyword evidence="2" id="KW-1185">Reference proteome</keyword>
<name>A0A0R2CLI8_9LACO</name>
<accession>A0A0R2CLI8</accession>
<evidence type="ECO:0000313" key="2">
    <source>
        <dbReference type="Proteomes" id="UP000051131"/>
    </source>
</evidence>
<organism evidence="1 2">
    <name type="scientific">Liquorilactobacillus cacaonum DSM 21116</name>
    <dbReference type="NCBI Taxonomy" id="1423729"/>
    <lineage>
        <taxon>Bacteria</taxon>
        <taxon>Bacillati</taxon>
        <taxon>Bacillota</taxon>
        <taxon>Bacilli</taxon>
        <taxon>Lactobacillales</taxon>
        <taxon>Lactobacillaceae</taxon>
        <taxon>Liquorilactobacillus</taxon>
    </lineage>
</organism>